<dbReference type="EMBL" id="MU006745">
    <property type="protein sequence ID" value="KAF2622367.1"/>
    <property type="molecule type" value="Genomic_DNA"/>
</dbReference>
<gene>
    <name evidence="1" type="ORF">BU25DRAFT_352337</name>
</gene>
<evidence type="ECO:0000313" key="2">
    <source>
        <dbReference type="Proteomes" id="UP000799754"/>
    </source>
</evidence>
<reference evidence="1" key="1">
    <citation type="journal article" date="2020" name="Stud. Mycol.">
        <title>101 Dothideomycetes genomes: a test case for predicting lifestyles and emergence of pathogens.</title>
        <authorList>
            <person name="Haridas S."/>
            <person name="Albert R."/>
            <person name="Binder M."/>
            <person name="Bloem J."/>
            <person name="Labutti K."/>
            <person name="Salamov A."/>
            <person name="Andreopoulos B."/>
            <person name="Baker S."/>
            <person name="Barry K."/>
            <person name="Bills G."/>
            <person name="Bluhm B."/>
            <person name="Cannon C."/>
            <person name="Castanera R."/>
            <person name="Culley D."/>
            <person name="Daum C."/>
            <person name="Ezra D."/>
            <person name="Gonzalez J."/>
            <person name="Henrissat B."/>
            <person name="Kuo A."/>
            <person name="Liang C."/>
            <person name="Lipzen A."/>
            <person name="Lutzoni F."/>
            <person name="Magnuson J."/>
            <person name="Mondo S."/>
            <person name="Nolan M."/>
            <person name="Ohm R."/>
            <person name="Pangilinan J."/>
            <person name="Park H.-J."/>
            <person name="Ramirez L."/>
            <person name="Alfaro M."/>
            <person name="Sun H."/>
            <person name="Tritt A."/>
            <person name="Yoshinaga Y."/>
            <person name="Zwiers L.-H."/>
            <person name="Turgeon B."/>
            <person name="Goodwin S."/>
            <person name="Spatafora J."/>
            <person name="Crous P."/>
            <person name="Grigoriev I."/>
        </authorList>
    </citation>
    <scope>NUCLEOTIDE SEQUENCE</scope>
    <source>
        <strain evidence="1">CBS 525.71</strain>
    </source>
</reference>
<accession>A0ACB6RKY3</accession>
<dbReference type="Proteomes" id="UP000799754">
    <property type="component" value="Unassembled WGS sequence"/>
</dbReference>
<keyword evidence="2" id="KW-1185">Reference proteome</keyword>
<sequence length="94" mass="10341">MEHHGELDDNIAGPFFFDNDAAAYGVRSRNADDEVELMGEIPSCVLSAIMRYLDAMEGSSKSGWKFRLTQTDEQLALDQALLVLVADQKAFEGG</sequence>
<comment type="caution">
    <text evidence="1">The sequence shown here is derived from an EMBL/GenBank/DDBJ whole genome shotgun (WGS) entry which is preliminary data.</text>
</comment>
<evidence type="ECO:0000313" key="1">
    <source>
        <dbReference type="EMBL" id="KAF2622367.1"/>
    </source>
</evidence>
<protein>
    <submittedName>
        <fullName evidence="1">Uncharacterized protein</fullName>
    </submittedName>
</protein>
<organism evidence="1 2">
    <name type="scientific">Macroventuria anomochaeta</name>
    <dbReference type="NCBI Taxonomy" id="301207"/>
    <lineage>
        <taxon>Eukaryota</taxon>
        <taxon>Fungi</taxon>
        <taxon>Dikarya</taxon>
        <taxon>Ascomycota</taxon>
        <taxon>Pezizomycotina</taxon>
        <taxon>Dothideomycetes</taxon>
        <taxon>Pleosporomycetidae</taxon>
        <taxon>Pleosporales</taxon>
        <taxon>Pleosporineae</taxon>
        <taxon>Didymellaceae</taxon>
        <taxon>Macroventuria</taxon>
    </lineage>
</organism>
<proteinExistence type="predicted"/>
<name>A0ACB6RKY3_9PLEO</name>